<dbReference type="PANTHER" id="PTHR14636:SF1">
    <property type="entry name" value="TPA-INDUCED TRANSMEMBRANE PROTEIN"/>
    <property type="match status" value="1"/>
</dbReference>
<evidence type="ECO:0000313" key="1">
    <source>
        <dbReference type="Ensembl" id="ENSEEEP00000038094.2"/>
    </source>
</evidence>
<evidence type="ECO:0000313" key="2">
    <source>
        <dbReference type="Proteomes" id="UP000314983"/>
    </source>
</evidence>
<proteinExistence type="predicted"/>
<dbReference type="InterPro" id="IPR033223">
    <property type="entry name" value="TTMP"/>
</dbReference>
<reference evidence="2" key="2">
    <citation type="journal article" date="2017" name="Sci. Adv.">
        <title>A tail of two voltages: Proteomic comparison of the three electric organs of the electric eel.</title>
        <authorList>
            <person name="Traeger L.L."/>
            <person name="Sabat G."/>
            <person name="Barrett-Wilt G.A."/>
            <person name="Wells G.B."/>
            <person name="Sussman M.R."/>
        </authorList>
    </citation>
    <scope>NUCLEOTIDE SEQUENCE [LARGE SCALE GENOMIC DNA]</scope>
</reference>
<name>A0A4W4GNM6_ELEEL</name>
<reference evidence="1" key="3">
    <citation type="submission" date="2020-05" db="EMBL/GenBank/DDBJ databases">
        <title>Electrophorus electricus (electric eel) genome, fEleEle1, primary haplotype.</title>
        <authorList>
            <person name="Myers G."/>
            <person name="Meyer A."/>
            <person name="Fedrigo O."/>
            <person name="Formenti G."/>
            <person name="Rhie A."/>
            <person name="Tracey A."/>
            <person name="Sims Y."/>
            <person name="Jarvis E.D."/>
        </authorList>
    </citation>
    <scope>NUCLEOTIDE SEQUENCE [LARGE SCALE GENOMIC DNA]</scope>
</reference>
<dbReference type="Ensembl" id="ENSEEET00000038536.2">
    <property type="protein sequence ID" value="ENSEEEP00000038094.2"/>
    <property type="gene ID" value="ENSEEEG00000018100.2"/>
</dbReference>
<dbReference type="AlphaFoldDB" id="A0A4W4GNM6"/>
<reference evidence="2" key="1">
    <citation type="journal article" date="2014" name="Science">
        <title>Nonhuman genetics. Genomic basis for the convergent evolution of electric organs.</title>
        <authorList>
            <person name="Gallant J.R."/>
            <person name="Traeger L.L."/>
            <person name="Volkening J.D."/>
            <person name="Moffett H."/>
            <person name="Chen P.H."/>
            <person name="Novina C.D."/>
            <person name="Phillips G.N.Jr."/>
            <person name="Anand R."/>
            <person name="Wells G.B."/>
            <person name="Pinch M."/>
            <person name="Guth R."/>
            <person name="Unguez G.A."/>
            <person name="Albert J.S."/>
            <person name="Zakon H.H."/>
            <person name="Samanta M.P."/>
            <person name="Sussman M.R."/>
        </authorList>
    </citation>
    <scope>NUCLEOTIDE SEQUENCE [LARGE SCALE GENOMIC DNA]</scope>
</reference>
<sequence>MLDAPPQSPADHTLLTQLQQKITDIYCSSHVLKRYFSRAETKPARDGTVGYELLFLMPEEHTQLVRYTLSREVVYSVFLQQLLEQHGEDPLYIQPSSLSMRGNA</sequence>
<gene>
    <name evidence="1" type="primary">LOC113567614</name>
</gene>
<organism evidence="1 2">
    <name type="scientific">Electrophorus electricus</name>
    <name type="common">Electric eel</name>
    <name type="synonym">Gymnotus electricus</name>
    <dbReference type="NCBI Taxonomy" id="8005"/>
    <lineage>
        <taxon>Eukaryota</taxon>
        <taxon>Metazoa</taxon>
        <taxon>Chordata</taxon>
        <taxon>Craniata</taxon>
        <taxon>Vertebrata</taxon>
        <taxon>Euteleostomi</taxon>
        <taxon>Actinopterygii</taxon>
        <taxon>Neopterygii</taxon>
        <taxon>Teleostei</taxon>
        <taxon>Ostariophysi</taxon>
        <taxon>Gymnotiformes</taxon>
        <taxon>Gymnotoidei</taxon>
        <taxon>Gymnotidae</taxon>
        <taxon>Electrophorus</taxon>
    </lineage>
</organism>
<dbReference type="OMA" id="HEELIHY"/>
<protein>
    <submittedName>
        <fullName evidence="1">Uncharacterized protein</fullName>
    </submittedName>
</protein>
<dbReference type="STRING" id="8005.ENSEEEP00000038094"/>
<dbReference type="GeneTree" id="ENSGT00990000205057"/>
<reference evidence="1" key="5">
    <citation type="submission" date="2025-09" db="UniProtKB">
        <authorList>
            <consortium name="Ensembl"/>
        </authorList>
    </citation>
    <scope>IDENTIFICATION</scope>
</reference>
<dbReference type="Proteomes" id="UP000314983">
    <property type="component" value="Chromosome 15"/>
</dbReference>
<reference evidence="1" key="4">
    <citation type="submission" date="2025-08" db="UniProtKB">
        <authorList>
            <consortium name="Ensembl"/>
        </authorList>
    </citation>
    <scope>IDENTIFICATION</scope>
</reference>
<keyword evidence="2" id="KW-1185">Reference proteome</keyword>
<accession>A0A4W4GNM6</accession>
<dbReference type="PANTHER" id="PTHR14636">
    <property type="entry name" value="TPA-INDUCED TRANSMEMBRANE PROTEIN"/>
    <property type="match status" value="1"/>
</dbReference>